<dbReference type="InterPro" id="IPR036390">
    <property type="entry name" value="WH_DNA-bd_sf"/>
</dbReference>
<dbReference type="RefSeq" id="WP_224037782.1">
    <property type="nucleotide sequence ID" value="NZ_AP024849.1"/>
</dbReference>
<accession>A0ABM7TB63</accession>
<dbReference type="Proteomes" id="UP000824633">
    <property type="component" value="Chromosome"/>
</dbReference>
<proteinExistence type="predicted"/>
<dbReference type="PANTHER" id="PTHR43252">
    <property type="entry name" value="TRANSCRIPTIONAL REGULATOR YQJI"/>
    <property type="match status" value="1"/>
</dbReference>
<dbReference type="Gene3D" id="1.10.10.10">
    <property type="entry name" value="Winged helix-like DNA-binding domain superfamily/Winged helix DNA-binding domain"/>
    <property type="match status" value="1"/>
</dbReference>
<dbReference type="InterPro" id="IPR005149">
    <property type="entry name" value="Tscrpt_reg_PadR_N"/>
</dbReference>
<protein>
    <recommendedName>
        <fullName evidence="1">Transcription regulator PadR N-terminal domain-containing protein</fullName>
    </recommendedName>
</protein>
<feature type="domain" description="Transcription regulator PadR N-terminal" evidence="1">
    <location>
        <begin position="46"/>
        <end position="118"/>
    </location>
</feature>
<dbReference type="InterPro" id="IPR036388">
    <property type="entry name" value="WH-like_DNA-bd_sf"/>
</dbReference>
<dbReference type="PANTHER" id="PTHR43252:SF7">
    <property type="entry name" value="TRANSCRIPTIONAL REGULATOR YQJI"/>
    <property type="match status" value="1"/>
</dbReference>
<name>A0ABM7TB63_9CLOT</name>
<dbReference type="EMBL" id="AP024849">
    <property type="protein sequence ID" value="BCZ46281.1"/>
    <property type="molecule type" value="Genomic_DNA"/>
</dbReference>
<evidence type="ECO:0000313" key="3">
    <source>
        <dbReference type="Proteomes" id="UP000824633"/>
    </source>
</evidence>
<keyword evidence="3" id="KW-1185">Reference proteome</keyword>
<dbReference type="Pfam" id="PF03551">
    <property type="entry name" value="PadR"/>
    <property type="match status" value="1"/>
</dbReference>
<organism evidence="2 3">
    <name type="scientific">Clostridium gelidum</name>
    <dbReference type="NCBI Taxonomy" id="704125"/>
    <lineage>
        <taxon>Bacteria</taxon>
        <taxon>Bacillati</taxon>
        <taxon>Bacillota</taxon>
        <taxon>Clostridia</taxon>
        <taxon>Eubacteriales</taxon>
        <taxon>Clostridiaceae</taxon>
        <taxon>Clostridium</taxon>
    </lineage>
</organism>
<evidence type="ECO:0000313" key="2">
    <source>
        <dbReference type="EMBL" id="BCZ46281.1"/>
    </source>
</evidence>
<dbReference type="SUPFAM" id="SSF46785">
    <property type="entry name" value="Winged helix' DNA-binding domain"/>
    <property type="match status" value="1"/>
</dbReference>
<reference evidence="3" key="1">
    <citation type="submission" date="2021-07" db="EMBL/GenBank/DDBJ databases">
        <title>Complete genome sequencing of a Clostridium isolate.</title>
        <authorList>
            <person name="Ueki A."/>
            <person name="Tonouchi A."/>
        </authorList>
    </citation>
    <scope>NUCLEOTIDE SEQUENCE [LARGE SCALE GENOMIC DNA]</scope>
    <source>
        <strain evidence="3">C5S11</strain>
    </source>
</reference>
<gene>
    <name evidence="2" type="ORF">psyc5s11_23480</name>
</gene>
<evidence type="ECO:0000259" key="1">
    <source>
        <dbReference type="Pfam" id="PF03551"/>
    </source>
</evidence>
<sequence>MKKEELISKSIDNNLKLKEEILQNILTIVREEEKIEAKKDDLNILVLLLIRRKDMYGYAVIKEMDIKSKGTFSMNEGEVYPVLHFLENKGLLESYWKDEDDIEKKYYKLTRKGREHLKTKTEEVQKFSFSSDIQRLQKIN</sequence>